<reference evidence="3 4" key="1">
    <citation type="submission" date="2020-03" db="EMBL/GenBank/DDBJ databases">
        <title>Propioniciclava sp. nov., isolated from Hydrophilus acuminatus.</title>
        <authorList>
            <person name="Hyun D.-W."/>
            <person name="Bae J.-W."/>
        </authorList>
    </citation>
    <scope>NUCLEOTIDE SEQUENCE [LARGE SCALE GENOMIC DNA]</scope>
    <source>
        <strain evidence="3 4">HDW11</strain>
    </source>
</reference>
<dbReference type="KEGG" id="prv:G7070_09655"/>
<proteinExistence type="predicted"/>
<dbReference type="PROSITE" id="PS51257">
    <property type="entry name" value="PROKAR_LIPOPROTEIN"/>
    <property type="match status" value="1"/>
</dbReference>
<dbReference type="RefSeq" id="WP_166233554.1">
    <property type="nucleotide sequence ID" value="NZ_CP049865.1"/>
</dbReference>
<organism evidence="3 4">
    <name type="scientific">Propioniciclava coleopterorum</name>
    <dbReference type="NCBI Taxonomy" id="2714937"/>
    <lineage>
        <taxon>Bacteria</taxon>
        <taxon>Bacillati</taxon>
        <taxon>Actinomycetota</taxon>
        <taxon>Actinomycetes</taxon>
        <taxon>Propionibacteriales</taxon>
        <taxon>Propionibacteriaceae</taxon>
        <taxon>Propioniciclava</taxon>
    </lineage>
</organism>
<dbReference type="AlphaFoldDB" id="A0A6G7Y6R3"/>
<keyword evidence="4" id="KW-1185">Reference proteome</keyword>
<evidence type="ECO:0000256" key="1">
    <source>
        <dbReference type="SAM" id="MobiDB-lite"/>
    </source>
</evidence>
<feature type="compositionally biased region" description="Pro residues" evidence="1">
    <location>
        <begin position="46"/>
        <end position="60"/>
    </location>
</feature>
<evidence type="ECO:0000313" key="4">
    <source>
        <dbReference type="Proteomes" id="UP000501058"/>
    </source>
</evidence>
<evidence type="ECO:0000313" key="3">
    <source>
        <dbReference type="EMBL" id="QIK72480.1"/>
    </source>
</evidence>
<feature type="chain" id="PRO_5039319603" description="Lipoprotein" evidence="2">
    <location>
        <begin position="27"/>
        <end position="256"/>
    </location>
</feature>
<accession>A0A6G7Y6R3</accession>
<dbReference type="Proteomes" id="UP000501058">
    <property type="component" value="Chromosome"/>
</dbReference>
<name>A0A6G7Y6R3_9ACTN</name>
<feature type="region of interest" description="Disordered" evidence="1">
    <location>
        <begin position="30"/>
        <end position="87"/>
    </location>
</feature>
<feature type="compositionally biased region" description="Low complexity" evidence="1">
    <location>
        <begin position="30"/>
        <end position="45"/>
    </location>
</feature>
<protein>
    <recommendedName>
        <fullName evidence="5">Lipoprotein</fullName>
    </recommendedName>
</protein>
<gene>
    <name evidence="3" type="ORF">G7070_09655</name>
</gene>
<sequence>MRVAPGRRPSGCAAVVAVALVGALLAGCTAGTGPSPDAGPGAPTTGPTPSPHRAPTPGPATPTADAVGSPRGTAWKDWRPATPPVLAPISDEEADRRIHNYLESVAEGFNVSVASLPPRVRIVRLSEIADVLAQCSTDAGFPATVSSDGRARSDLPADRARALAELACAAQYPPDPRFLGDGPQPAVLAVVWEYLDTFLVPCLRAHGQEPSVQLPPRERFVRDPTWDGYPWSLPPLKQNLLEVQCPQSPPYEAVEE</sequence>
<evidence type="ECO:0000256" key="2">
    <source>
        <dbReference type="SAM" id="SignalP"/>
    </source>
</evidence>
<evidence type="ECO:0008006" key="5">
    <source>
        <dbReference type="Google" id="ProtNLM"/>
    </source>
</evidence>
<keyword evidence="2" id="KW-0732">Signal</keyword>
<dbReference type="EMBL" id="CP049865">
    <property type="protein sequence ID" value="QIK72480.1"/>
    <property type="molecule type" value="Genomic_DNA"/>
</dbReference>
<feature type="signal peptide" evidence="2">
    <location>
        <begin position="1"/>
        <end position="26"/>
    </location>
</feature>